<accession>A0A8T0TEC7</accession>
<dbReference type="Proteomes" id="UP000823388">
    <property type="component" value="Chromosome 4N"/>
</dbReference>
<keyword evidence="3" id="KW-1185">Reference proteome</keyword>
<reference evidence="2" key="1">
    <citation type="submission" date="2020-05" db="EMBL/GenBank/DDBJ databases">
        <title>WGS assembly of Panicum virgatum.</title>
        <authorList>
            <person name="Lovell J.T."/>
            <person name="Jenkins J."/>
            <person name="Shu S."/>
            <person name="Juenger T.E."/>
            <person name="Schmutz J."/>
        </authorList>
    </citation>
    <scope>NUCLEOTIDE SEQUENCE</scope>
    <source>
        <strain evidence="2">AP13</strain>
    </source>
</reference>
<evidence type="ECO:0000256" key="1">
    <source>
        <dbReference type="SAM" id="MobiDB-lite"/>
    </source>
</evidence>
<feature type="compositionally biased region" description="Low complexity" evidence="1">
    <location>
        <begin position="32"/>
        <end position="45"/>
    </location>
</feature>
<feature type="region of interest" description="Disordered" evidence="1">
    <location>
        <begin position="1"/>
        <end position="73"/>
    </location>
</feature>
<proteinExistence type="predicted"/>
<evidence type="ECO:0000313" key="3">
    <source>
        <dbReference type="Proteomes" id="UP000823388"/>
    </source>
</evidence>
<evidence type="ECO:0000313" key="2">
    <source>
        <dbReference type="EMBL" id="KAG2607394.1"/>
    </source>
</evidence>
<comment type="caution">
    <text evidence="2">The sequence shown here is derived from an EMBL/GenBank/DDBJ whole genome shotgun (WGS) entry which is preliminary data.</text>
</comment>
<dbReference type="EMBL" id="CM029044">
    <property type="protein sequence ID" value="KAG2607394.1"/>
    <property type="molecule type" value="Genomic_DNA"/>
</dbReference>
<organism evidence="2 3">
    <name type="scientific">Panicum virgatum</name>
    <name type="common">Blackwell switchgrass</name>
    <dbReference type="NCBI Taxonomy" id="38727"/>
    <lineage>
        <taxon>Eukaryota</taxon>
        <taxon>Viridiplantae</taxon>
        <taxon>Streptophyta</taxon>
        <taxon>Embryophyta</taxon>
        <taxon>Tracheophyta</taxon>
        <taxon>Spermatophyta</taxon>
        <taxon>Magnoliopsida</taxon>
        <taxon>Liliopsida</taxon>
        <taxon>Poales</taxon>
        <taxon>Poaceae</taxon>
        <taxon>PACMAD clade</taxon>
        <taxon>Panicoideae</taxon>
        <taxon>Panicodae</taxon>
        <taxon>Paniceae</taxon>
        <taxon>Panicinae</taxon>
        <taxon>Panicum</taxon>
        <taxon>Panicum sect. Hiantes</taxon>
    </lineage>
</organism>
<protein>
    <submittedName>
        <fullName evidence="2">Uncharacterized protein</fullName>
    </submittedName>
</protein>
<gene>
    <name evidence="2" type="ORF">PVAP13_4NG244711</name>
</gene>
<name>A0A8T0TEC7_PANVG</name>
<dbReference type="AlphaFoldDB" id="A0A8T0TEC7"/>
<sequence length="219" mass="23019">MLRLLPFPSPPSPSPSPSPAKIMTHSLMQSPSAARRATKARAAATSGGGGTLSARRASRQSPPPFSPARSTLSVSPRVMSPPSFFPPLFPSQIYLFFPGAFFSLVVDIPSWGLGGDVIRSGAPDLGGASGCERKGAAFSELHLHETSLSTFTLSFPAYLLLRSQQHQPGLLKGACLPAREKEEEGASPSSSPLRLRVRLFSAPVPPAGHLRRPSSAPGS</sequence>
<feature type="compositionally biased region" description="Pro residues" evidence="1">
    <location>
        <begin position="7"/>
        <end position="18"/>
    </location>
</feature>